<sequence length="258" mass="27139">MPTLSRAVFLGFQAAAFLATVGPVLVPLSTLATPVLLPMPMPMPLMPDIADYVSRTPLKTSPNVVPVSLGDSTLLGQPGTDSAVVEGTPPAVSSGVRRRADPLETLAACVHILVNLSTSGNDTATQQQAVVAAAAIVDTLRTFQGLLGDQQKGLANFDPNNPLEVMLKTLINATKDALKAIDILVYRMPFLGPLLGPVVYEVKCILDAILDLIENITDGVINVLLPDLRADLRVVIEVAVTVTCNTGSSPQDLCVIAR</sequence>
<dbReference type="EMBL" id="AYKW01000012">
    <property type="protein sequence ID" value="PIL31969.1"/>
    <property type="molecule type" value="Genomic_DNA"/>
</dbReference>
<feature type="region of interest" description="Disordered" evidence="1">
    <location>
        <begin position="78"/>
        <end position="97"/>
    </location>
</feature>
<keyword evidence="3" id="KW-1185">Reference proteome</keyword>
<proteinExistence type="predicted"/>
<evidence type="ECO:0000256" key="1">
    <source>
        <dbReference type="SAM" id="MobiDB-lite"/>
    </source>
</evidence>
<name>A0A2G8SDY5_9APHY</name>
<accession>A0A2G8SDY5</accession>
<evidence type="ECO:0000313" key="3">
    <source>
        <dbReference type="Proteomes" id="UP000230002"/>
    </source>
</evidence>
<dbReference type="OrthoDB" id="2497682at2759"/>
<comment type="caution">
    <text evidence="2">The sequence shown here is derived from an EMBL/GenBank/DDBJ whole genome shotgun (WGS) entry which is preliminary data.</text>
</comment>
<reference evidence="2 3" key="1">
    <citation type="journal article" date="2015" name="Sci. Rep.">
        <title>Chromosome-level genome map provides insights into diverse defense mechanisms in the medicinal fungus Ganoderma sinense.</title>
        <authorList>
            <person name="Zhu Y."/>
            <person name="Xu J."/>
            <person name="Sun C."/>
            <person name="Zhou S."/>
            <person name="Xu H."/>
            <person name="Nelson D.R."/>
            <person name="Qian J."/>
            <person name="Song J."/>
            <person name="Luo H."/>
            <person name="Xiang L."/>
            <person name="Li Y."/>
            <person name="Xu Z."/>
            <person name="Ji A."/>
            <person name="Wang L."/>
            <person name="Lu S."/>
            <person name="Hayward A."/>
            <person name="Sun W."/>
            <person name="Li X."/>
            <person name="Schwartz D.C."/>
            <person name="Wang Y."/>
            <person name="Chen S."/>
        </authorList>
    </citation>
    <scope>NUCLEOTIDE SEQUENCE [LARGE SCALE GENOMIC DNA]</scope>
    <source>
        <strain evidence="2 3">ZZ0214-1</strain>
    </source>
</reference>
<protein>
    <submittedName>
        <fullName evidence="2">Uncharacterized protein</fullName>
    </submittedName>
</protein>
<evidence type="ECO:0000313" key="2">
    <source>
        <dbReference type="EMBL" id="PIL31969.1"/>
    </source>
</evidence>
<organism evidence="2 3">
    <name type="scientific">Ganoderma sinense ZZ0214-1</name>
    <dbReference type="NCBI Taxonomy" id="1077348"/>
    <lineage>
        <taxon>Eukaryota</taxon>
        <taxon>Fungi</taxon>
        <taxon>Dikarya</taxon>
        <taxon>Basidiomycota</taxon>
        <taxon>Agaricomycotina</taxon>
        <taxon>Agaricomycetes</taxon>
        <taxon>Polyporales</taxon>
        <taxon>Polyporaceae</taxon>
        <taxon>Ganoderma</taxon>
    </lineage>
</organism>
<dbReference type="AlphaFoldDB" id="A0A2G8SDY5"/>
<gene>
    <name evidence="2" type="ORF">GSI_06673</name>
</gene>
<dbReference type="Proteomes" id="UP000230002">
    <property type="component" value="Unassembled WGS sequence"/>
</dbReference>